<proteinExistence type="predicted"/>
<keyword evidence="2" id="KW-1185">Reference proteome</keyword>
<comment type="caution">
    <text evidence="1">The sequence shown here is derived from an EMBL/GenBank/DDBJ whole genome shotgun (WGS) entry which is preliminary data.</text>
</comment>
<evidence type="ECO:0000313" key="2">
    <source>
        <dbReference type="Proteomes" id="UP000593571"/>
    </source>
</evidence>
<dbReference type="GO" id="GO:0050660">
    <property type="term" value="F:flavin adenine dinucleotide binding"/>
    <property type="evidence" value="ECO:0007669"/>
    <property type="project" value="InterPro"/>
</dbReference>
<gene>
    <name evidence="1" type="ORF">HJG63_000167</name>
</gene>
<evidence type="ECO:0000313" key="1">
    <source>
        <dbReference type="EMBL" id="KAF6473047.1"/>
    </source>
</evidence>
<reference evidence="1 2" key="1">
    <citation type="journal article" date="2020" name="Nature">
        <title>Six reference-quality genomes reveal evolution of bat adaptations.</title>
        <authorList>
            <person name="Jebb D."/>
            <person name="Huang Z."/>
            <person name="Pippel M."/>
            <person name="Hughes G.M."/>
            <person name="Lavrichenko K."/>
            <person name="Devanna P."/>
            <person name="Winkler S."/>
            <person name="Jermiin L.S."/>
            <person name="Skirmuntt E.C."/>
            <person name="Katzourakis A."/>
            <person name="Burkitt-Gray L."/>
            <person name="Ray D.A."/>
            <person name="Sullivan K.A.M."/>
            <person name="Roscito J.G."/>
            <person name="Kirilenko B.M."/>
            <person name="Davalos L.M."/>
            <person name="Corthals A.P."/>
            <person name="Power M.L."/>
            <person name="Jones G."/>
            <person name="Ransome R.D."/>
            <person name="Dechmann D.K.N."/>
            <person name="Locatelli A.G."/>
            <person name="Puechmaille S.J."/>
            <person name="Fedrigo O."/>
            <person name="Jarvis E.D."/>
            <person name="Hiller M."/>
            <person name="Vernes S.C."/>
            <person name="Myers E.W."/>
            <person name="Teeling E.C."/>
        </authorList>
    </citation>
    <scope>NUCLEOTIDE SEQUENCE [LARGE SCALE GENOMIC DNA]</scope>
    <source>
        <strain evidence="1">MRouAeg1</strain>
        <tissue evidence="1">Muscle</tissue>
    </source>
</reference>
<dbReference type="Proteomes" id="UP000593571">
    <property type="component" value="Unassembled WGS sequence"/>
</dbReference>
<dbReference type="EMBL" id="JACASE010000004">
    <property type="protein sequence ID" value="KAF6473047.1"/>
    <property type="molecule type" value="Genomic_DNA"/>
</dbReference>
<dbReference type="AlphaFoldDB" id="A0A7J8HL48"/>
<dbReference type="InterPro" id="IPR037069">
    <property type="entry name" value="AcylCoA_DH/ox_N_sf"/>
</dbReference>
<dbReference type="GO" id="GO:0016627">
    <property type="term" value="F:oxidoreductase activity, acting on the CH-CH group of donors"/>
    <property type="evidence" value="ECO:0007669"/>
    <property type="project" value="InterPro"/>
</dbReference>
<organism evidence="1 2">
    <name type="scientific">Rousettus aegyptiacus</name>
    <name type="common">Egyptian fruit bat</name>
    <name type="synonym">Pteropus aegyptiacus</name>
    <dbReference type="NCBI Taxonomy" id="9407"/>
    <lineage>
        <taxon>Eukaryota</taxon>
        <taxon>Metazoa</taxon>
        <taxon>Chordata</taxon>
        <taxon>Craniata</taxon>
        <taxon>Vertebrata</taxon>
        <taxon>Euteleostomi</taxon>
        <taxon>Mammalia</taxon>
        <taxon>Eutheria</taxon>
        <taxon>Laurasiatheria</taxon>
        <taxon>Chiroptera</taxon>
        <taxon>Yinpterochiroptera</taxon>
        <taxon>Pteropodoidea</taxon>
        <taxon>Pteropodidae</taxon>
        <taxon>Rousettinae</taxon>
        <taxon>Rousettus</taxon>
    </lineage>
</organism>
<protein>
    <submittedName>
        <fullName evidence="1">Acyl-CoA dehydrogenase family member 9</fullName>
    </submittedName>
</protein>
<sequence>MQVPEEYGGLGLSNTMYARLGEIFSLDASIAVTLAAHQAIGLKVKYLGMLPEGLLEPVSDSRRPSGSKLGLLSQGLRGRPRLLLQSCPTMPLSCTFSVSHTINAQFTIRQWLFGCTVPSC</sequence>
<name>A0A7J8HL48_ROUAE</name>
<dbReference type="Gene3D" id="1.10.540.10">
    <property type="entry name" value="Acyl-CoA dehydrogenase/oxidase, N-terminal domain"/>
    <property type="match status" value="1"/>
</dbReference>
<accession>A0A7J8HL48</accession>